<dbReference type="InterPro" id="IPR009057">
    <property type="entry name" value="Homeodomain-like_sf"/>
</dbReference>
<reference evidence="5" key="1">
    <citation type="submission" date="2020-06" db="EMBL/GenBank/DDBJ databases">
        <title>Insight into the genomes of haloalkaliphilic bacilli from Kenyan soda lakes.</title>
        <authorList>
            <person name="Mwirichia R."/>
            <person name="Villamizar G.C."/>
            <person name="Poehlein A."/>
            <person name="Mugweru J."/>
            <person name="Kipnyargis A."/>
            <person name="Kiplimo D."/>
            <person name="Orwa P."/>
            <person name="Daniel R."/>
        </authorList>
    </citation>
    <scope>NUCLEOTIDE SEQUENCE</scope>
    <source>
        <strain evidence="5">B1096_S55</strain>
    </source>
</reference>
<keyword evidence="2" id="KW-0238">DNA-binding</keyword>
<dbReference type="AlphaFoldDB" id="A0A9Q4FYY6"/>
<dbReference type="Gene3D" id="3.40.50.10490">
    <property type="entry name" value="Glucose-6-phosphate isomerase like protein, domain 1"/>
    <property type="match status" value="1"/>
</dbReference>
<sequence length="276" mass="31377">MQLFNVKTANLSPNQIKIADYINRHLQDVLLSTEKEIAEALNVSTASVSRFWKSVGYHNLKDFKRRMREIDVTPVGNFEKAMERLTAHQWQHDQLEQGMANLKETMRHLSASQFDLAVEALVKAETVYIYSPGPSKGLGVLMHHRLKRFGLNIVHMTSSGSDILEDMVHFKQGDLVVLFGFVRMLSEAKVILGDAKKRGYQTLLITDQLISEFTGKVDIQLFSSRGERTDFHSMIGPTFLIENVILAIGMKKETEALTHLKSLTQLRSMYADELPR</sequence>
<evidence type="ECO:0000256" key="3">
    <source>
        <dbReference type="ARBA" id="ARBA00023163"/>
    </source>
</evidence>
<keyword evidence="3" id="KW-0804">Transcription</keyword>
<proteinExistence type="predicted"/>
<keyword evidence="1" id="KW-0805">Transcription regulation</keyword>
<evidence type="ECO:0000256" key="1">
    <source>
        <dbReference type="ARBA" id="ARBA00023015"/>
    </source>
</evidence>
<dbReference type="EMBL" id="JABXYM010000001">
    <property type="protein sequence ID" value="MCR6096229.1"/>
    <property type="molecule type" value="Genomic_DNA"/>
</dbReference>
<dbReference type="PANTHER" id="PTHR30514:SF18">
    <property type="entry name" value="RPIR-FAMILY TRANSCRIPTIONAL REGULATOR"/>
    <property type="match status" value="1"/>
</dbReference>
<evidence type="ECO:0000256" key="2">
    <source>
        <dbReference type="ARBA" id="ARBA00023125"/>
    </source>
</evidence>
<dbReference type="InterPro" id="IPR000281">
    <property type="entry name" value="HTH_RpiR"/>
</dbReference>
<evidence type="ECO:0000313" key="5">
    <source>
        <dbReference type="EMBL" id="MCR6096229.1"/>
    </source>
</evidence>
<dbReference type="GO" id="GO:0097367">
    <property type="term" value="F:carbohydrate derivative binding"/>
    <property type="evidence" value="ECO:0007669"/>
    <property type="project" value="InterPro"/>
</dbReference>
<dbReference type="InterPro" id="IPR036388">
    <property type="entry name" value="WH-like_DNA-bd_sf"/>
</dbReference>
<dbReference type="InterPro" id="IPR046348">
    <property type="entry name" value="SIS_dom_sf"/>
</dbReference>
<accession>A0A9Q4FYY6</accession>
<name>A0A9Q4FYY6_SALAG</name>
<protein>
    <submittedName>
        <fullName evidence="5">MurR/RpiR family transcriptional regulator</fullName>
    </submittedName>
</protein>
<dbReference type="PANTHER" id="PTHR30514">
    <property type="entry name" value="GLUCOKINASE"/>
    <property type="match status" value="1"/>
</dbReference>
<dbReference type="PROSITE" id="PS51071">
    <property type="entry name" value="HTH_RPIR"/>
    <property type="match status" value="1"/>
</dbReference>
<dbReference type="GO" id="GO:1901135">
    <property type="term" value="P:carbohydrate derivative metabolic process"/>
    <property type="evidence" value="ECO:0007669"/>
    <property type="project" value="InterPro"/>
</dbReference>
<organism evidence="5 6">
    <name type="scientific">Salipaludibacillus agaradhaerens</name>
    <name type="common">Bacillus agaradhaerens</name>
    <dbReference type="NCBI Taxonomy" id="76935"/>
    <lineage>
        <taxon>Bacteria</taxon>
        <taxon>Bacillati</taxon>
        <taxon>Bacillota</taxon>
        <taxon>Bacilli</taxon>
        <taxon>Bacillales</taxon>
        <taxon>Bacillaceae</taxon>
    </lineage>
</organism>
<keyword evidence="6" id="KW-1185">Reference proteome</keyword>
<dbReference type="SUPFAM" id="SSF53697">
    <property type="entry name" value="SIS domain"/>
    <property type="match status" value="1"/>
</dbReference>
<dbReference type="Proteomes" id="UP001057753">
    <property type="component" value="Unassembled WGS sequence"/>
</dbReference>
<dbReference type="Gene3D" id="1.10.10.10">
    <property type="entry name" value="Winged helix-like DNA-binding domain superfamily/Winged helix DNA-binding domain"/>
    <property type="match status" value="1"/>
</dbReference>
<dbReference type="GO" id="GO:0003700">
    <property type="term" value="F:DNA-binding transcription factor activity"/>
    <property type="evidence" value="ECO:0007669"/>
    <property type="project" value="InterPro"/>
</dbReference>
<comment type="caution">
    <text evidence="5">The sequence shown here is derived from an EMBL/GenBank/DDBJ whole genome shotgun (WGS) entry which is preliminary data.</text>
</comment>
<evidence type="ECO:0000259" key="4">
    <source>
        <dbReference type="PROSITE" id="PS51071"/>
    </source>
</evidence>
<feature type="domain" description="HTH rpiR-type" evidence="4">
    <location>
        <begin position="1"/>
        <end position="74"/>
    </location>
</feature>
<dbReference type="RefSeq" id="WP_257820873.1">
    <property type="nucleotide sequence ID" value="NZ_JABXYM010000001.1"/>
</dbReference>
<evidence type="ECO:0000313" key="6">
    <source>
        <dbReference type="Proteomes" id="UP001057753"/>
    </source>
</evidence>
<dbReference type="InterPro" id="IPR047640">
    <property type="entry name" value="RpiR-like"/>
</dbReference>
<dbReference type="InterPro" id="IPR001347">
    <property type="entry name" value="SIS_dom"/>
</dbReference>
<gene>
    <name evidence="5" type="ORF">HXA33_06670</name>
</gene>
<dbReference type="SUPFAM" id="SSF46689">
    <property type="entry name" value="Homeodomain-like"/>
    <property type="match status" value="1"/>
</dbReference>
<dbReference type="InterPro" id="IPR035472">
    <property type="entry name" value="RpiR-like_SIS"/>
</dbReference>
<dbReference type="Pfam" id="PF01418">
    <property type="entry name" value="HTH_6"/>
    <property type="match status" value="1"/>
</dbReference>
<dbReference type="CDD" id="cd05013">
    <property type="entry name" value="SIS_RpiR"/>
    <property type="match status" value="1"/>
</dbReference>
<dbReference type="GO" id="GO:0003677">
    <property type="term" value="F:DNA binding"/>
    <property type="evidence" value="ECO:0007669"/>
    <property type="project" value="UniProtKB-KW"/>
</dbReference>
<dbReference type="Pfam" id="PF01380">
    <property type="entry name" value="SIS"/>
    <property type="match status" value="1"/>
</dbReference>